<dbReference type="Proteomes" id="UP000198796">
    <property type="component" value="Unassembled WGS sequence"/>
</dbReference>
<gene>
    <name evidence="1" type="ORF">SAMN05421688_0854</name>
</gene>
<protein>
    <recommendedName>
        <fullName evidence="3">T4 bacteriophage base plate protein</fullName>
    </recommendedName>
</protein>
<sequence>MTPDRQPQTESYAVRAYGAALDDVGIDPLAGPCPDAAARVLAACSAATDAAPLDWQVNRRLQALLEVTIATRGPHWIHSAQCTACGAAMDMPLRLDDFLQAVLPTQTLCRLDDGREVTVAVPTGADQLGWLDDGARAADLLAHLVRPQGPLSDADHAAIEASLEAADPLRTLEIKTECPDCGTGLSLPLDLEMACLALLATRRPELLDDIHLLAMTYHWSEAEIMAIPPDRRAAYLSRIEGAWA</sequence>
<reference evidence="1 2" key="1">
    <citation type="submission" date="2016-10" db="EMBL/GenBank/DDBJ databases">
        <authorList>
            <person name="de Groot N.N."/>
        </authorList>
    </citation>
    <scope>NUCLEOTIDE SEQUENCE [LARGE SCALE GENOMIC DNA]</scope>
    <source>
        <strain evidence="1 2">DSM 29316</strain>
    </source>
</reference>
<name>A0A1I0VPZ2_9RHOB</name>
<dbReference type="EMBL" id="FOJU01000001">
    <property type="protein sequence ID" value="SFA78371.1"/>
    <property type="molecule type" value="Genomic_DNA"/>
</dbReference>
<dbReference type="STRING" id="871651.SAMN05421688_0854"/>
<accession>A0A1I0VPZ2</accession>
<keyword evidence="2" id="KW-1185">Reference proteome</keyword>
<proteinExistence type="predicted"/>
<organism evidence="1 2">
    <name type="scientific">Poseidonocella pacifica</name>
    <dbReference type="NCBI Taxonomy" id="871651"/>
    <lineage>
        <taxon>Bacteria</taxon>
        <taxon>Pseudomonadati</taxon>
        <taxon>Pseudomonadota</taxon>
        <taxon>Alphaproteobacteria</taxon>
        <taxon>Rhodobacterales</taxon>
        <taxon>Roseobacteraceae</taxon>
        <taxon>Poseidonocella</taxon>
    </lineage>
</organism>
<evidence type="ECO:0000313" key="1">
    <source>
        <dbReference type="EMBL" id="SFA78371.1"/>
    </source>
</evidence>
<dbReference type="AlphaFoldDB" id="A0A1I0VPZ2"/>
<dbReference type="OrthoDB" id="283948at2"/>
<dbReference type="RefSeq" id="WP_092060862.1">
    <property type="nucleotide sequence ID" value="NZ_FOJU01000001.1"/>
</dbReference>
<evidence type="ECO:0000313" key="2">
    <source>
        <dbReference type="Proteomes" id="UP000198796"/>
    </source>
</evidence>
<evidence type="ECO:0008006" key="3">
    <source>
        <dbReference type="Google" id="ProtNLM"/>
    </source>
</evidence>